<feature type="binding site" evidence="5">
    <location>
        <position position="141"/>
    </location>
    <ligand>
        <name>Mg(2+)</name>
        <dbReference type="ChEBI" id="CHEBI:18420"/>
    </ligand>
</feature>
<dbReference type="OrthoDB" id="9786940at2"/>
<dbReference type="Gene3D" id="3.20.20.60">
    <property type="entry name" value="Phosphoenolpyruvate-binding domains"/>
    <property type="match status" value="1"/>
</dbReference>
<keyword evidence="2 5" id="KW-0479">Metal-binding</keyword>
<dbReference type="Proteomes" id="UP000323521">
    <property type="component" value="Chromosome"/>
</dbReference>
<feature type="domain" description="HpcH/HpaI aldolase/citrate lyase" evidence="6">
    <location>
        <begin position="6"/>
        <end position="207"/>
    </location>
</feature>
<comment type="cofactor">
    <cofactor evidence="1">
        <name>Mg(2+)</name>
        <dbReference type="ChEBI" id="CHEBI:18420"/>
    </cofactor>
</comment>
<dbReference type="PANTHER" id="PTHR32308:SF0">
    <property type="entry name" value="HPCH_HPAI ALDOLASE_CITRATE LYASE DOMAIN-CONTAINING PROTEIN"/>
    <property type="match status" value="1"/>
</dbReference>
<dbReference type="RefSeq" id="WP_148133686.1">
    <property type="nucleotide sequence ID" value="NZ_CP017634.1"/>
</dbReference>
<dbReference type="InterPro" id="IPR011206">
    <property type="entry name" value="Citrate_lyase_beta/mcl1/mcl2"/>
</dbReference>
<evidence type="ECO:0000256" key="4">
    <source>
        <dbReference type="PIRSR" id="PIRSR015582-1"/>
    </source>
</evidence>
<dbReference type="InterPro" id="IPR015813">
    <property type="entry name" value="Pyrv/PenolPyrv_kinase-like_dom"/>
</dbReference>
<evidence type="ECO:0000256" key="2">
    <source>
        <dbReference type="ARBA" id="ARBA00022723"/>
    </source>
</evidence>
<sequence>MKKCNSFLFIPANKYKYFYNKKILDADAVIIDFEDTIIQEDILEYINDINYILDDIFLKHVYLRVNSEEYFKIVGNINLKKINGIMIPKFCLDNMNIGILHNIINLKKEILILIESPRGILDLKETLQNFRIMGVFFGSEDYISEINGLRNRENMLYPRLNILNISKAFGVYCYDTIFPDLNSENLFKEEVDYSHEMGFDGKLAIHPSQLDYINKRFKICIESVEKYKMIVQLYYENIKQNKTNVIVIDGKIFEPPHIKRFEKMIKEFEDGGKDSE</sequence>
<feature type="binding site" evidence="4">
    <location>
        <position position="115"/>
    </location>
    <ligand>
        <name>substrate</name>
    </ligand>
</feature>
<evidence type="ECO:0000313" key="8">
    <source>
        <dbReference type="Proteomes" id="UP000323521"/>
    </source>
</evidence>
<keyword evidence="3 5" id="KW-0460">Magnesium</keyword>
<name>A0A3G1KPX6_FORW1</name>
<reference evidence="7 8" key="1">
    <citation type="submission" date="2016-10" db="EMBL/GenBank/DDBJ databases">
        <title>Complete Genome Sequence of Peptococcaceae strain DCMF.</title>
        <authorList>
            <person name="Edwards R.J."/>
            <person name="Holland S.I."/>
            <person name="Deshpande N.P."/>
            <person name="Wong Y.K."/>
            <person name="Ertan H."/>
            <person name="Manefield M."/>
            <person name="Russell T.L."/>
            <person name="Lee M.J."/>
        </authorList>
    </citation>
    <scope>NUCLEOTIDE SEQUENCE [LARGE SCALE GENOMIC DNA]</scope>
    <source>
        <strain evidence="7 8">DCMF</strain>
    </source>
</reference>
<accession>A0A3G1KPX6</accession>
<keyword evidence="8" id="KW-1185">Reference proteome</keyword>
<dbReference type="GO" id="GO:0003824">
    <property type="term" value="F:catalytic activity"/>
    <property type="evidence" value="ECO:0007669"/>
    <property type="project" value="InterPro"/>
</dbReference>
<dbReference type="PANTHER" id="PTHR32308">
    <property type="entry name" value="LYASE BETA SUBUNIT, PUTATIVE (AFU_ORTHOLOGUE AFUA_4G13030)-RELATED"/>
    <property type="match status" value="1"/>
</dbReference>
<feature type="binding site" evidence="4">
    <location>
        <position position="64"/>
    </location>
    <ligand>
        <name>substrate</name>
    </ligand>
</feature>
<evidence type="ECO:0000256" key="3">
    <source>
        <dbReference type="ARBA" id="ARBA00022842"/>
    </source>
</evidence>
<proteinExistence type="predicted"/>
<dbReference type="InterPro" id="IPR005000">
    <property type="entry name" value="Aldolase/citrate-lyase_domain"/>
</dbReference>
<dbReference type="PIRSF" id="PIRSF015582">
    <property type="entry name" value="Cit_lyase_B"/>
    <property type="match status" value="1"/>
</dbReference>
<evidence type="ECO:0000259" key="6">
    <source>
        <dbReference type="Pfam" id="PF03328"/>
    </source>
</evidence>
<evidence type="ECO:0000256" key="1">
    <source>
        <dbReference type="ARBA" id="ARBA00001946"/>
    </source>
</evidence>
<evidence type="ECO:0000256" key="5">
    <source>
        <dbReference type="PIRSR" id="PIRSR015582-2"/>
    </source>
</evidence>
<evidence type="ECO:0000313" key="7">
    <source>
        <dbReference type="EMBL" id="ATW24487.1"/>
    </source>
</evidence>
<organism evidence="7 8">
    <name type="scientific">Formimonas warabiya</name>
    <dbReference type="NCBI Taxonomy" id="1761012"/>
    <lineage>
        <taxon>Bacteria</taxon>
        <taxon>Bacillati</taxon>
        <taxon>Bacillota</taxon>
        <taxon>Clostridia</taxon>
        <taxon>Eubacteriales</taxon>
        <taxon>Peptococcaceae</taxon>
        <taxon>Candidatus Formimonas</taxon>
    </lineage>
</organism>
<protein>
    <recommendedName>
        <fullName evidence="6">HpcH/HpaI aldolase/citrate lyase domain-containing protein</fullName>
    </recommendedName>
</protein>
<dbReference type="AlphaFoldDB" id="A0A3G1KPX6"/>
<feature type="binding site" evidence="5">
    <location>
        <position position="115"/>
    </location>
    <ligand>
        <name>Mg(2+)</name>
        <dbReference type="ChEBI" id="CHEBI:18420"/>
    </ligand>
</feature>
<dbReference type="EMBL" id="CP017634">
    <property type="protein sequence ID" value="ATW24487.1"/>
    <property type="molecule type" value="Genomic_DNA"/>
</dbReference>
<dbReference type="GO" id="GO:0000287">
    <property type="term" value="F:magnesium ion binding"/>
    <property type="evidence" value="ECO:0007669"/>
    <property type="project" value="TreeGrafter"/>
</dbReference>
<dbReference type="Pfam" id="PF03328">
    <property type="entry name" value="HpcH_HpaI"/>
    <property type="match status" value="1"/>
</dbReference>
<gene>
    <name evidence="7" type="ORF">DCMF_06575</name>
</gene>
<dbReference type="GO" id="GO:0006107">
    <property type="term" value="P:oxaloacetate metabolic process"/>
    <property type="evidence" value="ECO:0007669"/>
    <property type="project" value="TreeGrafter"/>
</dbReference>
<dbReference type="KEGG" id="fwa:DCMF_06575"/>
<dbReference type="SUPFAM" id="SSF51621">
    <property type="entry name" value="Phosphoenolpyruvate/pyruvate domain"/>
    <property type="match status" value="1"/>
</dbReference>
<dbReference type="InterPro" id="IPR040442">
    <property type="entry name" value="Pyrv_kinase-like_dom_sf"/>
</dbReference>